<dbReference type="InterPro" id="IPR036259">
    <property type="entry name" value="MFS_trans_sf"/>
</dbReference>
<evidence type="ECO:0000313" key="9">
    <source>
        <dbReference type="EMBL" id="OQO92564.1"/>
    </source>
</evidence>
<dbReference type="CDD" id="cd17321">
    <property type="entry name" value="MFS_MMR_MDR_like"/>
    <property type="match status" value="1"/>
</dbReference>
<dbReference type="STRING" id="1962155.B1813_10320"/>
<keyword evidence="4 7" id="KW-0812">Transmembrane</keyword>
<dbReference type="GO" id="GO:0022857">
    <property type="term" value="F:transmembrane transporter activity"/>
    <property type="evidence" value="ECO:0007669"/>
    <property type="project" value="InterPro"/>
</dbReference>
<feature type="transmembrane region" description="Helical" evidence="7">
    <location>
        <begin position="361"/>
        <end position="387"/>
    </location>
</feature>
<feature type="transmembrane region" description="Helical" evidence="7">
    <location>
        <begin position="271"/>
        <end position="293"/>
    </location>
</feature>
<keyword evidence="5 7" id="KW-1133">Transmembrane helix</keyword>
<feature type="transmembrane region" description="Helical" evidence="7">
    <location>
        <begin position="305"/>
        <end position="325"/>
    </location>
</feature>
<evidence type="ECO:0000256" key="3">
    <source>
        <dbReference type="ARBA" id="ARBA00022475"/>
    </source>
</evidence>
<keyword evidence="3" id="KW-1003">Cell membrane</keyword>
<feature type="transmembrane region" description="Helical" evidence="7">
    <location>
        <begin position="229"/>
        <end position="250"/>
    </location>
</feature>
<accession>A0A1V9A6K7</accession>
<protein>
    <submittedName>
        <fullName evidence="9">MFS transporter</fullName>
    </submittedName>
</protein>
<dbReference type="Gene3D" id="1.20.1720.10">
    <property type="entry name" value="Multidrug resistance protein D"/>
    <property type="match status" value="1"/>
</dbReference>
<comment type="subcellular location">
    <subcellularLocation>
        <location evidence="1">Cell membrane</location>
        <topology evidence="1">Multi-pass membrane protein</topology>
    </subcellularLocation>
</comment>
<evidence type="ECO:0000256" key="6">
    <source>
        <dbReference type="ARBA" id="ARBA00023136"/>
    </source>
</evidence>
<organism evidence="9 10">
    <name type="scientific">Saccharomonospora piscinae</name>
    <dbReference type="NCBI Taxonomy" id="687388"/>
    <lineage>
        <taxon>Bacteria</taxon>
        <taxon>Bacillati</taxon>
        <taxon>Actinomycetota</taxon>
        <taxon>Actinomycetes</taxon>
        <taxon>Pseudonocardiales</taxon>
        <taxon>Pseudonocardiaceae</taxon>
        <taxon>Saccharomonospora</taxon>
    </lineage>
</organism>
<evidence type="ECO:0000313" key="10">
    <source>
        <dbReference type="Proteomes" id="UP000192591"/>
    </source>
</evidence>
<dbReference type="SUPFAM" id="SSF103473">
    <property type="entry name" value="MFS general substrate transporter"/>
    <property type="match status" value="1"/>
</dbReference>
<feature type="transmembrane region" description="Helical" evidence="7">
    <location>
        <begin position="337"/>
        <end position="355"/>
    </location>
</feature>
<dbReference type="AlphaFoldDB" id="A0A1V9A6K7"/>
<dbReference type="PROSITE" id="PS50850">
    <property type="entry name" value="MFS"/>
    <property type="match status" value="1"/>
</dbReference>
<evidence type="ECO:0000256" key="7">
    <source>
        <dbReference type="SAM" id="Phobius"/>
    </source>
</evidence>
<feature type="transmembrane region" description="Helical" evidence="7">
    <location>
        <begin position="481"/>
        <end position="501"/>
    </location>
</feature>
<gene>
    <name evidence="9" type="ORF">B1813_10320</name>
</gene>
<evidence type="ECO:0000256" key="1">
    <source>
        <dbReference type="ARBA" id="ARBA00004651"/>
    </source>
</evidence>
<keyword evidence="6 7" id="KW-0472">Membrane</keyword>
<evidence type="ECO:0000256" key="2">
    <source>
        <dbReference type="ARBA" id="ARBA00022448"/>
    </source>
</evidence>
<dbReference type="RefSeq" id="WP_252365215.1">
    <property type="nucleotide sequence ID" value="NZ_MWIH01000005.1"/>
</dbReference>
<feature type="transmembrane region" description="Helical" evidence="7">
    <location>
        <begin position="16"/>
        <end position="43"/>
    </location>
</feature>
<feature type="transmembrane region" description="Helical" evidence="7">
    <location>
        <begin position="408"/>
        <end position="427"/>
    </location>
</feature>
<proteinExistence type="predicted"/>
<keyword evidence="10" id="KW-1185">Reference proteome</keyword>
<feature type="transmembrane region" description="Helical" evidence="7">
    <location>
        <begin position="168"/>
        <end position="193"/>
    </location>
</feature>
<feature type="transmembrane region" description="Helical" evidence="7">
    <location>
        <begin position="84"/>
        <end position="103"/>
    </location>
</feature>
<name>A0A1V9A6K7_SACPI</name>
<evidence type="ECO:0000259" key="8">
    <source>
        <dbReference type="PROSITE" id="PS50850"/>
    </source>
</evidence>
<sequence>MAVDDAHRRAAGLKEWAGLAVLTLAVLMISFDMFVLLLALPGLSADLGPSTVEQLWILDIYGFMVGGFLGTMGMLGDRIGRRKLLMAGAGCFALASLAAAFATSPEMLIVLRALLGIAGATLAPSTLALISTMFTDPRQRGVAVGVWAAGFTVGAMLGPVVGGLLLAHFWWGSVFLLAVPLMVLLLVLCPILVPEYKNPGGGRADLLSVALSLGAMLAVTYALKQVARHGWEMSPVLVGIAGVALGVIFVRRQWRLDDPLLDPSLFRSRSFSVMLTGLLLFGIVGAAGMVFITQFLQSVSGMTPLRAALCLVPGMVVAALSSTVSPVLARRFRPAQLIGWGVLGVAAAYALFTQLESDSSPAVLIIGFVVIGLCEGPLLALGVNLVVDAVPVEKAGSSSSLAQIANESGAALGIAVMGSVGAAVYVSNLGSGLPPNLPEHASAAAGESLAGAVAVAPELPPHQAAELLAVARDAFTDGMNVFAAISVALLVLVSILVMTMLRHVPPTGRQPAPASSPEDTTAAG</sequence>
<dbReference type="PANTHER" id="PTHR42718:SF47">
    <property type="entry name" value="METHYL VIOLOGEN RESISTANCE PROTEIN SMVA"/>
    <property type="match status" value="1"/>
</dbReference>
<dbReference type="GO" id="GO:0005886">
    <property type="term" value="C:plasma membrane"/>
    <property type="evidence" value="ECO:0007669"/>
    <property type="project" value="UniProtKB-SubCell"/>
</dbReference>
<feature type="transmembrane region" description="Helical" evidence="7">
    <location>
        <begin position="109"/>
        <end position="130"/>
    </location>
</feature>
<dbReference type="Gene3D" id="1.20.1250.20">
    <property type="entry name" value="MFS general substrate transporter like domains"/>
    <property type="match status" value="1"/>
</dbReference>
<dbReference type="Proteomes" id="UP000192591">
    <property type="component" value="Unassembled WGS sequence"/>
</dbReference>
<dbReference type="InterPro" id="IPR020846">
    <property type="entry name" value="MFS_dom"/>
</dbReference>
<feature type="transmembrane region" description="Helical" evidence="7">
    <location>
        <begin position="142"/>
        <end position="162"/>
    </location>
</feature>
<reference evidence="9 10" key="1">
    <citation type="submission" date="2017-02" db="EMBL/GenBank/DDBJ databases">
        <title>Draft genome of Saccharomonospora sp. 154.</title>
        <authorList>
            <person name="Alonso-Carmona G.S."/>
            <person name="De La Haba R."/>
            <person name="Vera-Gargallo B."/>
            <person name="Sandoval-Trujillo A.H."/>
            <person name="Ramirez-Duran N."/>
            <person name="Ventosa A."/>
        </authorList>
    </citation>
    <scope>NUCLEOTIDE SEQUENCE [LARGE SCALE GENOMIC DNA]</scope>
    <source>
        <strain evidence="9 10">LRS4.154</strain>
    </source>
</reference>
<dbReference type="PANTHER" id="PTHR42718">
    <property type="entry name" value="MAJOR FACILITATOR SUPERFAMILY MULTIDRUG TRANSPORTER MFSC"/>
    <property type="match status" value="1"/>
</dbReference>
<dbReference type="EMBL" id="MWIH01000005">
    <property type="protein sequence ID" value="OQO92564.1"/>
    <property type="molecule type" value="Genomic_DNA"/>
</dbReference>
<keyword evidence="2" id="KW-0813">Transport</keyword>
<comment type="caution">
    <text evidence="9">The sequence shown here is derived from an EMBL/GenBank/DDBJ whole genome shotgun (WGS) entry which is preliminary data.</text>
</comment>
<dbReference type="Pfam" id="PF07690">
    <property type="entry name" value="MFS_1"/>
    <property type="match status" value="1"/>
</dbReference>
<feature type="domain" description="Major facilitator superfamily (MFS) profile" evidence="8">
    <location>
        <begin position="18"/>
        <end position="506"/>
    </location>
</feature>
<evidence type="ECO:0000256" key="5">
    <source>
        <dbReference type="ARBA" id="ARBA00022989"/>
    </source>
</evidence>
<dbReference type="InterPro" id="IPR011701">
    <property type="entry name" value="MFS"/>
</dbReference>
<feature type="transmembrane region" description="Helical" evidence="7">
    <location>
        <begin position="55"/>
        <end position="75"/>
    </location>
</feature>
<feature type="transmembrane region" description="Helical" evidence="7">
    <location>
        <begin position="205"/>
        <end position="223"/>
    </location>
</feature>
<evidence type="ECO:0000256" key="4">
    <source>
        <dbReference type="ARBA" id="ARBA00022692"/>
    </source>
</evidence>